<dbReference type="EMBL" id="MU393517">
    <property type="protein sequence ID" value="KAI4862833.1"/>
    <property type="molecule type" value="Genomic_DNA"/>
</dbReference>
<accession>A0ACB9YUE7</accession>
<evidence type="ECO:0000313" key="2">
    <source>
        <dbReference type="Proteomes" id="UP001497700"/>
    </source>
</evidence>
<keyword evidence="2" id="KW-1185">Reference proteome</keyword>
<gene>
    <name evidence="1" type="ORF">F4820DRAFT_459918</name>
</gene>
<proteinExistence type="predicted"/>
<dbReference type="Proteomes" id="UP001497700">
    <property type="component" value="Unassembled WGS sequence"/>
</dbReference>
<evidence type="ECO:0000313" key="1">
    <source>
        <dbReference type="EMBL" id="KAI4862833.1"/>
    </source>
</evidence>
<protein>
    <submittedName>
        <fullName evidence="1">Uncharacterized protein</fullName>
    </submittedName>
</protein>
<organism evidence="1 2">
    <name type="scientific">Hypoxylon rubiginosum</name>
    <dbReference type="NCBI Taxonomy" id="110542"/>
    <lineage>
        <taxon>Eukaryota</taxon>
        <taxon>Fungi</taxon>
        <taxon>Dikarya</taxon>
        <taxon>Ascomycota</taxon>
        <taxon>Pezizomycotina</taxon>
        <taxon>Sordariomycetes</taxon>
        <taxon>Xylariomycetidae</taxon>
        <taxon>Xylariales</taxon>
        <taxon>Hypoxylaceae</taxon>
        <taxon>Hypoxylon</taxon>
    </lineage>
</organism>
<sequence>MTSDWERLFEELDSTASLASIRLNETFISRPEEASHTDVDDTQTPFRAEAFAEKEALSRWFPKINDNEKNSWRIRLSKRNQALLMQIGIVVTVFAANLGLTIYTTSRYPSINGVGLIYQGDCDTVQRLDQWIHLLINILSTLMLSASNFCIQLQAAPTRADIDHAHHNRKWLDIGVPSLRNFRHIGYWRRLCWVLLAFCALPLHLMYNSAVFQSLASNDYTIVVVKESFINGAPWNLSVAERNRRGDSGWNEYRVNRTANYNEIITGIQQDTMHGRYETKNISDCFSFYDDYWAPQGNGVVFVKNDSALAEDGSLLMYVGVVPRWDNWAKNMWAVSNGTGRFTATSPPKPVVKWYLGPPRYEASHCLVQPPDTSTSRCRFQYSTYILSTVCVFNFVIALTMICVWTIRRRKKARSNTLIEEQGIDDERDLKNTVISTLGDAIASFMRKPDETTENMCLATKDDFARTVNGLQWQPVHHPSAVSWKQWFSLLFLTLLLIIFGCVPLGLFIMSLNRRRIPTSFTALFGMGFGALTPFTYVVVNIPRADPVGLLSNVLMVNSPQILFSTIYILYNAILSTFLIQRDFSLMHLEKKRKPLRVSEPVSIQRSSYFITIPFRYGIPLYVVSGLTHWLISQSFFLARITALTPDGLQDDDNSFSTAGYSPGAIIIATVVIFIQVSCLVLLGCRKYDGTMMMVCTNSMAISAACHSLEEDRKEGYQLPVQWGVVEVGDDGVGHCTFTTAPAHLLRKPQEGMSYQ</sequence>
<name>A0ACB9YUE7_9PEZI</name>
<reference evidence="1 2" key="1">
    <citation type="journal article" date="2022" name="New Phytol.">
        <title>Ecological generalism drives hyperdiversity of secondary metabolite gene clusters in xylarialean endophytes.</title>
        <authorList>
            <person name="Franco M.E.E."/>
            <person name="Wisecaver J.H."/>
            <person name="Arnold A.E."/>
            <person name="Ju Y.M."/>
            <person name="Slot J.C."/>
            <person name="Ahrendt S."/>
            <person name="Moore L.P."/>
            <person name="Eastman K.E."/>
            <person name="Scott K."/>
            <person name="Konkel Z."/>
            <person name="Mondo S.J."/>
            <person name="Kuo A."/>
            <person name="Hayes R.D."/>
            <person name="Haridas S."/>
            <person name="Andreopoulos B."/>
            <person name="Riley R."/>
            <person name="LaButti K."/>
            <person name="Pangilinan J."/>
            <person name="Lipzen A."/>
            <person name="Amirebrahimi M."/>
            <person name="Yan J."/>
            <person name="Adam C."/>
            <person name="Keymanesh K."/>
            <person name="Ng V."/>
            <person name="Louie K."/>
            <person name="Northen T."/>
            <person name="Drula E."/>
            <person name="Henrissat B."/>
            <person name="Hsieh H.M."/>
            <person name="Youens-Clark K."/>
            <person name="Lutzoni F."/>
            <person name="Miadlikowska J."/>
            <person name="Eastwood D.C."/>
            <person name="Hamelin R.C."/>
            <person name="Grigoriev I.V."/>
            <person name="U'Ren J.M."/>
        </authorList>
    </citation>
    <scope>NUCLEOTIDE SEQUENCE [LARGE SCALE GENOMIC DNA]</scope>
    <source>
        <strain evidence="1 2">CBS 119005</strain>
    </source>
</reference>
<comment type="caution">
    <text evidence="1">The sequence shown here is derived from an EMBL/GenBank/DDBJ whole genome shotgun (WGS) entry which is preliminary data.</text>
</comment>